<evidence type="ECO:0000256" key="5">
    <source>
        <dbReference type="SAM" id="SignalP"/>
    </source>
</evidence>
<evidence type="ECO:0000313" key="7">
    <source>
        <dbReference type="Proteomes" id="UP001595681"/>
    </source>
</evidence>
<evidence type="ECO:0000256" key="2">
    <source>
        <dbReference type="ARBA" id="ARBA00022723"/>
    </source>
</evidence>
<sequence>MFKRVAAALLLATALAPVMPVMAQSPAPTAATPTTVPASAPKLIVAISVDQFSADLFSEYRQYYTGGLKRLTSEGAVFPRGYQSHAATETCPGHSTILTGSRPSRTGIIANTWFDLDTKREDKAVYCAEDESQPGTNSNDYVASPLHLKVPTLGGRMKIANPATRVVSVAGKDRAVIMMGGPTADQSWWLTPKGYVSYKGIATPPLVARVNEQLAARLAQPNPGFELPPQCAAKDFAVNIGAGQTVGNGRFARDAGDFKKFRASPEQDALTLVLAAGAIESMGLGKQAQTDIISIGLSATDYVGHTYGTEGTESCIQVDRLDTELGAFFDKLDKDGIDYVVVLTADHGGHDLPERHQENAMPMEARVDAALTPKALTAAIGAKTGLTGKKLIWGDGPAGDLYFDKGLTKAERAKVEAETLTLLRAHPQVQTVFTKAEIAAAPAPSGPPESWSLLQEARASFDPQRSGDLLLLLKPRVMSIPDGTKGYVATHGSPWDTDRRVPILFWRKGMRHFEQPLGVETVDILPTLAALIHLPVPKDQIDGRCLDLIAGAGDSCAQ</sequence>
<name>A0ABV7NHU7_9SPHN</name>
<dbReference type="CDD" id="cd16016">
    <property type="entry name" value="AP-SPAP"/>
    <property type="match status" value="1"/>
</dbReference>
<keyword evidence="2 4" id="KW-0479">Metal-binding</keyword>
<dbReference type="EC" id="3.1.3.1" evidence="4"/>
<organism evidence="6 7">
    <name type="scientific">Sphingobium rhizovicinum</name>
    <dbReference type="NCBI Taxonomy" id="432308"/>
    <lineage>
        <taxon>Bacteria</taxon>
        <taxon>Pseudomonadati</taxon>
        <taxon>Pseudomonadota</taxon>
        <taxon>Alphaproteobacteria</taxon>
        <taxon>Sphingomonadales</taxon>
        <taxon>Sphingomonadaceae</taxon>
        <taxon>Sphingobium</taxon>
    </lineage>
</organism>
<comment type="catalytic activity">
    <reaction evidence="4">
        <text>a phosphate monoester + H2O = an alcohol + phosphate</text>
        <dbReference type="Rhea" id="RHEA:15017"/>
        <dbReference type="ChEBI" id="CHEBI:15377"/>
        <dbReference type="ChEBI" id="CHEBI:30879"/>
        <dbReference type="ChEBI" id="CHEBI:43474"/>
        <dbReference type="ChEBI" id="CHEBI:67140"/>
        <dbReference type="EC" id="3.1.3.1"/>
    </reaction>
</comment>
<feature type="chain" id="PRO_5046201933" description="Alkaline phosphatase" evidence="5">
    <location>
        <begin position="24"/>
        <end position="558"/>
    </location>
</feature>
<comment type="cofactor">
    <cofactor evidence="4">
        <name>Zn(2+)</name>
        <dbReference type="ChEBI" id="CHEBI:29105"/>
    </cofactor>
    <text evidence="4">Binds 2 Zn(2+) ions.</text>
</comment>
<dbReference type="RefSeq" id="WP_380796513.1">
    <property type="nucleotide sequence ID" value="NZ_JBHRVU010000004.1"/>
</dbReference>
<feature type="signal peptide" evidence="5">
    <location>
        <begin position="1"/>
        <end position="23"/>
    </location>
</feature>
<evidence type="ECO:0000256" key="4">
    <source>
        <dbReference type="PIRNR" id="PIRNR031924"/>
    </source>
</evidence>
<dbReference type="PANTHER" id="PTHR10151:SF120">
    <property type="entry name" value="BIS(5'-ADENOSYL)-TRIPHOSPHATASE"/>
    <property type="match status" value="1"/>
</dbReference>
<comment type="function">
    <text evidence="4">Alkaline phosphatase with broad substrate specificity.</text>
</comment>
<accession>A0ABV7NHU7</accession>
<dbReference type="SUPFAM" id="SSF53649">
    <property type="entry name" value="Alkaline phosphatase-like"/>
    <property type="match status" value="1"/>
</dbReference>
<dbReference type="InterPro" id="IPR026263">
    <property type="entry name" value="Alkaline_phosphatase_prok"/>
</dbReference>
<evidence type="ECO:0000256" key="1">
    <source>
        <dbReference type="ARBA" id="ARBA00022553"/>
    </source>
</evidence>
<keyword evidence="7" id="KW-1185">Reference proteome</keyword>
<dbReference type="Proteomes" id="UP001595681">
    <property type="component" value="Unassembled WGS sequence"/>
</dbReference>
<evidence type="ECO:0000256" key="3">
    <source>
        <dbReference type="ARBA" id="ARBA00022729"/>
    </source>
</evidence>
<dbReference type="EMBL" id="JBHRVU010000004">
    <property type="protein sequence ID" value="MFC3442402.1"/>
    <property type="molecule type" value="Genomic_DNA"/>
</dbReference>
<dbReference type="Pfam" id="PF01663">
    <property type="entry name" value="Phosphodiest"/>
    <property type="match status" value="1"/>
</dbReference>
<keyword evidence="1" id="KW-0597">Phosphoprotein</keyword>
<comment type="caution">
    <text evidence="6">The sequence shown here is derived from an EMBL/GenBank/DDBJ whole genome shotgun (WGS) entry which is preliminary data.</text>
</comment>
<dbReference type="InterPro" id="IPR002591">
    <property type="entry name" value="Phosphodiest/P_Trfase"/>
</dbReference>
<dbReference type="PIRSF" id="PIRSF031924">
    <property type="entry name" value="Pi-irrepressible_AP"/>
    <property type="match status" value="1"/>
</dbReference>
<protein>
    <recommendedName>
        <fullName evidence="4">Alkaline phosphatase</fullName>
        <ecNumber evidence="4">3.1.3.1</ecNumber>
    </recommendedName>
</protein>
<dbReference type="PANTHER" id="PTHR10151">
    <property type="entry name" value="ECTONUCLEOTIDE PYROPHOSPHATASE/PHOSPHODIESTERASE"/>
    <property type="match status" value="1"/>
</dbReference>
<dbReference type="InterPro" id="IPR017850">
    <property type="entry name" value="Alkaline_phosphatase_core_sf"/>
</dbReference>
<reference evidence="7" key="1">
    <citation type="journal article" date="2019" name="Int. J. Syst. Evol. Microbiol.">
        <title>The Global Catalogue of Microorganisms (GCM) 10K type strain sequencing project: providing services to taxonomists for standard genome sequencing and annotation.</title>
        <authorList>
            <consortium name="The Broad Institute Genomics Platform"/>
            <consortium name="The Broad Institute Genome Sequencing Center for Infectious Disease"/>
            <person name="Wu L."/>
            <person name="Ma J."/>
        </authorList>
    </citation>
    <scope>NUCLEOTIDE SEQUENCE [LARGE SCALE GENOMIC DNA]</scope>
    <source>
        <strain evidence="7">CCM 7491</strain>
    </source>
</reference>
<proteinExistence type="predicted"/>
<evidence type="ECO:0000313" key="6">
    <source>
        <dbReference type="EMBL" id="MFC3442402.1"/>
    </source>
</evidence>
<keyword evidence="4" id="KW-0862">Zinc</keyword>
<dbReference type="Gene3D" id="3.40.720.10">
    <property type="entry name" value="Alkaline Phosphatase, subunit A"/>
    <property type="match status" value="1"/>
</dbReference>
<gene>
    <name evidence="6" type="ORF">ACFOKF_14600</name>
</gene>
<keyword evidence="3 5" id="KW-0732">Signal</keyword>
<dbReference type="Gene3D" id="3.30.1360.150">
    <property type="match status" value="1"/>
</dbReference>